<evidence type="ECO:0000313" key="1">
    <source>
        <dbReference type="EMBL" id="GAU26928.1"/>
    </source>
</evidence>
<dbReference type="Proteomes" id="UP000242715">
    <property type="component" value="Unassembled WGS sequence"/>
</dbReference>
<protein>
    <submittedName>
        <fullName evidence="1">Uncharacterized protein</fullName>
    </submittedName>
</protein>
<accession>A0A2Z6M6C3</accession>
<dbReference type="OrthoDB" id="10425340at2759"/>
<proteinExistence type="predicted"/>
<keyword evidence="2" id="KW-1185">Reference proteome</keyword>
<name>A0A2Z6M6C3_TRISU</name>
<dbReference type="AlphaFoldDB" id="A0A2Z6M6C3"/>
<organism evidence="1 2">
    <name type="scientific">Trifolium subterraneum</name>
    <name type="common">Subterranean clover</name>
    <dbReference type="NCBI Taxonomy" id="3900"/>
    <lineage>
        <taxon>Eukaryota</taxon>
        <taxon>Viridiplantae</taxon>
        <taxon>Streptophyta</taxon>
        <taxon>Embryophyta</taxon>
        <taxon>Tracheophyta</taxon>
        <taxon>Spermatophyta</taxon>
        <taxon>Magnoliopsida</taxon>
        <taxon>eudicotyledons</taxon>
        <taxon>Gunneridae</taxon>
        <taxon>Pentapetalae</taxon>
        <taxon>rosids</taxon>
        <taxon>fabids</taxon>
        <taxon>Fabales</taxon>
        <taxon>Fabaceae</taxon>
        <taxon>Papilionoideae</taxon>
        <taxon>50 kb inversion clade</taxon>
        <taxon>NPAAA clade</taxon>
        <taxon>Hologalegina</taxon>
        <taxon>IRL clade</taxon>
        <taxon>Trifolieae</taxon>
        <taxon>Trifolium</taxon>
    </lineage>
</organism>
<evidence type="ECO:0000313" key="2">
    <source>
        <dbReference type="Proteomes" id="UP000242715"/>
    </source>
</evidence>
<reference evidence="2" key="1">
    <citation type="journal article" date="2017" name="Front. Plant Sci.">
        <title>Climate Clever Clovers: New Paradigm to Reduce the Environmental Footprint of Ruminants by Breeding Low Methanogenic Forages Utilizing Haplotype Variation.</title>
        <authorList>
            <person name="Kaur P."/>
            <person name="Appels R."/>
            <person name="Bayer P.E."/>
            <person name="Keeble-Gagnere G."/>
            <person name="Wang J."/>
            <person name="Hirakawa H."/>
            <person name="Shirasawa K."/>
            <person name="Vercoe P."/>
            <person name="Stefanova K."/>
            <person name="Durmic Z."/>
            <person name="Nichols P."/>
            <person name="Revell C."/>
            <person name="Isobe S.N."/>
            <person name="Edwards D."/>
            <person name="Erskine W."/>
        </authorList>
    </citation>
    <scope>NUCLEOTIDE SEQUENCE [LARGE SCALE GENOMIC DNA]</scope>
    <source>
        <strain evidence="2">cv. Daliak</strain>
    </source>
</reference>
<sequence>MEFLREIMESLLEIMELYDDICYTICLQLLIPPLMDWASHRMTREIELIFYTCLTLIILKYFRRFVLWIDPSINVDDRILSIMVCTIIFIHGSNWVDEPSTMKDNICQAIIINWALAHIFDWMDNVDETDT</sequence>
<gene>
    <name evidence="1" type="ORF">TSUD_05990</name>
</gene>
<dbReference type="EMBL" id="DF973344">
    <property type="protein sequence ID" value="GAU26928.1"/>
    <property type="molecule type" value="Genomic_DNA"/>
</dbReference>